<feature type="binding site" evidence="18">
    <location>
        <position position="315"/>
    </location>
    <ligand>
        <name>substrate</name>
    </ligand>
</feature>
<feature type="binding site" evidence="18">
    <location>
        <position position="97"/>
    </location>
    <ligand>
        <name>substrate</name>
    </ligand>
</feature>
<evidence type="ECO:0000256" key="19">
    <source>
        <dbReference type="PIRSR" id="PIRSR017689-50"/>
    </source>
</evidence>
<evidence type="ECO:0000256" key="1">
    <source>
        <dbReference type="ARBA" id="ARBA00001933"/>
    </source>
</evidence>
<evidence type="ECO:0000256" key="18">
    <source>
        <dbReference type="PIRSR" id="PIRSR017689-1"/>
    </source>
</evidence>
<evidence type="ECO:0000256" key="12">
    <source>
        <dbReference type="ARBA" id="ARBA00023266"/>
    </source>
</evidence>
<keyword evidence="22" id="KW-1185">Reference proteome</keyword>
<evidence type="ECO:0000256" key="2">
    <source>
        <dbReference type="ARBA" id="ARBA00002552"/>
    </source>
</evidence>
<accession>A0A835ZDK4</accession>
<dbReference type="InterPro" id="IPR015424">
    <property type="entry name" value="PyrdxlP-dep_Trfase"/>
</dbReference>
<feature type="region of interest" description="Disordered" evidence="20">
    <location>
        <begin position="504"/>
        <end position="531"/>
    </location>
</feature>
<name>A0A835ZDK4_9STRA</name>
<evidence type="ECO:0000256" key="8">
    <source>
        <dbReference type="ARBA" id="ARBA00022679"/>
    </source>
</evidence>
<sequence>MDKKNLQLAAGLVKPTYIAQAGQALNSRHNLVTALLANRRLPPTGWDEATIEYLLSELAMMDSNNFLGNVGVGEREARIFCPLVARRCFRLAHGVGRSGDIAEVQPKAAGSSLMSALCACLARDALRVAGLANARAALVLPLATGMALALTLAALRGSRPPGARLVLWPRVDQKSCLKAIATAGFTPIMIPNILDDSGVVRMDAAALSAAIEAHGADRILCVVTTASCFAPRVRDDVDVAARLCARAGIAHVVNNAYGLQCRATTALVNRAMAVGRVDAVVQSTDKNFMVPVGGAIVCGPDAAFIARVGKTYAGRASSAPALDLFITLLSMGADGYRRLLDEREARAKEFRAALAACAAAAGEALIAAPDNTISFAITLRRVRDPRRVGAALSGGGATSAAAAAASAGAAAVASGAAADDDGAAAAVAVPAVTTVAGLEFRGYGSSVDEYPCAYLTAACAIGMRQADTDEFIARLSKVFAEAQKQRGRSAAPCAAAAVAADGGSLASQGAGAGEGCASAVSEPRRAAEDEQ</sequence>
<keyword evidence="8 17" id="KW-0808">Transferase</keyword>
<evidence type="ECO:0000256" key="9">
    <source>
        <dbReference type="ARBA" id="ARBA00022884"/>
    </source>
</evidence>
<feature type="modified residue" description="N6-(pyridoxal phosphate)lysine" evidence="19">
    <location>
        <position position="286"/>
    </location>
</feature>
<comment type="pathway">
    <text evidence="3 17">Aminoacyl-tRNA biosynthesis; selenocysteinyl-tRNA(Sec) biosynthesis; selenocysteinyl-tRNA(Sec) from L-seryl-tRNA(Sec) (archaeal/eukaryal route): step 2/2.</text>
</comment>
<keyword evidence="12 17" id="KW-0711">Selenium</keyword>
<dbReference type="Proteomes" id="UP000664859">
    <property type="component" value="Unassembled WGS sequence"/>
</dbReference>
<dbReference type="PIRSF" id="PIRSF017689">
    <property type="entry name" value="SepSecS"/>
    <property type="match status" value="1"/>
</dbReference>
<evidence type="ECO:0000256" key="3">
    <source>
        <dbReference type="ARBA" id="ARBA00004822"/>
    </source>
</evidence>
<evidence type="ECO:0000256" key="17">
    <source>
        <dbReference type="PIRNR" id="PIRNR017689"/>
    </source>
</evidence>
<reference evidence="21" key="1">
    <citation type="submission" date="2021-02" db="EMBL/GenBank/DDBJ databases">
        <title>First Annotated Genome of the Yellow-green Alga Tribonema minus.</title>
        <authorList>
            <person name="Mahan K.M."/>
        </authorList>
    </citation>
    <scope>NUCLEOTIDE SEQUENCE</scope>
    <source>
        <strain evidence="21">UTEX B ZZ1240</strain>
    </source>
</reference>
<proteinExistence type="inferred from homology"/>
<gene>
    <name evidence="21" type="ORF">JKP88DRAFT_197148</name>
</gene>
<comment type="catalytic activity">
    <reaction evidence="16 17">
        <text>O-phospho-L-seryl-tRNA(Sec) + selenophosphate + H2O = L-selenocysteinyl-tRNA(Sec) + 2 phosphate</text>
        <dbReference type="Rhea" id="RHEA:25041"/>
        <dbReference type="Rhea" id="RHEA-COMP:9743"/>
        <dbReference type="Rhea" id="RHEA-COMP:9947"/>
        <dbReference type="ChEBI" id="CHEBI:15377"/>
        <dbReference type="ChEBI" id="CHEBI:16144"/>
        <dbReference type="ChEBI" id="CHEBI:43474"/>
        <dbReference type="ChEBI" id="CHEBI:78551"/>
        <dbReference type="ChEBI" id="CHEBI:78573"/>
        <dbReference type="EC" id="2.9.1.2"/>
    </reaction>
</comment>
<evidence type="ECO:0000256" key="5">
    <source>
        <dbReference type="ARBA" id="ARBA00012464"/>
    </source>
</evidence>
<dbReference type="GO" id="GO:0005737">
    <property type="term" value="C:cytoplasm"/>
    <property type="evidence" value="ECO:0007669"/>
    <property type="project" value="UniProtKB-SubCell"/>
</dbReference>
<dbReference type="SUPFAM" id="SSF53383">
    <property type="entry name" value="PLP-dependent transferases"/>
    <property type="match status" value="1"/>
</dbReference>
<dbReference type="Pfam" id="PF05889">
    <property type="entry name" value="SepSecS"/>
    <property type="match status" value="1"/>
</dbReference>
<evidence type="ECO:0000256" key="15">
    <source>
        <dbReference type="ARBA" id="ARBA00032693"/>
    </source>
</evidence>
<dbReference type="OrthoDB" id="10263545at2759"/>
<organism evidence="21 22">
    <name type="scientific">Tribonema minus</name>
    <dbReference type="NCBI Taxonomy" id="303371"/>
    <lineage>
        <taxon>Eukaryota</taxon>
        <taxon>Sar</taxon>
        <taxon>Stramenopiles</taxon>
        <taxon>Ochrophyta</taxon>
        <taxon>PX clade</taxon>
        <taxon>Xanthophyceae</taxon>
        <taxon>Tribonematales</taxon>
        <taxon>Tribonemataceae</taxon>
        <taxon>Tribonema</taxon>
    </lineage>
</organism>
<feature type="compositionally biased region" description="Basic and acidic residues" evidence="20">
    <location>
        <begin position="522"/>
        <end position="531"/>
    </location>
</feature>
<dbReference type="PANTHER" id="PTHR12944">
    <property type="entry name" value="SOLUBLE LIVER ANTIGEN/LIVER PANCREAS ANTIGEN"/>
    <property type="match status" value="1"/>
</dbReference>
<evidence type="ECO:0000313" key="22">
    <source>
        <dbReference type="Proteomes" id="UP000664859"/>
    </source>
</evidence>
<feature type="binding site" evidence="18">
    <location>
        <position position="484"/>
    </location>
    <ligand>
        <name>tRNA</name>
        <dbReference type="ChEBI" id="CHEBI:17843"/>
    </ligand>
</feature>
<comment type="function">
    <text evidence="2 17">Converts O-phosphoseryl-tRNA(Sec) to selenocysteinyl-tRNA(Sec) required for selenoprotein biosynthesis.</text>
</comment>
<dbReference type="GO" id="GO:0000049">
    <property type="term" value="F:tRNA binding"/>
    <property type="evidence" value="ECO:0007669"/>
    <property type="project" value="UniProtKB-UniRule"/>
</dbReference>
<evidence type="ECO:0000256" key="13">
    <source>
        <dbReference type="ARBA" id="ARBA00030669"/>
    </source>
</evidence>
<feature type="site" description="May act as a substrate filter by repelling compounds with a negatively charged alpha-carboxylate" evidence="19">
    <location>
        <position position="74"/>
    </location>
</feature>
<evidence type="ECO:0000256" key="14">
    <source>
        <dbReference type="ARBA" id="ARBA00032048"/>
    </source>
</evidence>
<evidence type="ECO:0000256" key="6">
    <source>
        <dbReference type="ARBA" id="ARBA00021963"/>
    </source>
</evidence>
<dbReference type="AlphaFoldDB" id="A0A835ZDK4"/>
<feature type="binding site" evidence="18">
    <location>
        <position position="98"/>
    </location>
    <ligand>
        <name>substrate</name>
    </ligand>
</feature>
<protein>
    <recommendedName>
        <fullName evidence="6 17">O-phosphoseryl-tRNA(Sec) selenium transferase</fullName>
        <ecNumber evidence="5 17">2.9.1.2</ecNumber>
    </recommendedName>
    <alternativeName>
        <fullName evidence="13 17">Selenocysteine synthase</fullName>
    </alternativeName>
    <alternativeName>
        <fullName evidence="14 17">Selenocysteinyl-tRNA(Sec) synthase</fullName>
    </alternativeName>
    <alternativeName>
        <fullName evidence="15 17">Sep-tRNA:Sec-tRNA synthase</fullName>
    </alternativeName>
</protein>
<evidence type="ECO:0000256" key="11">
    <source>
        <dbReference type="ARBA" id="ARBA00022917"/>
    </source>
</evidence>
<dbReference type="NCBIfam" id="TIGR03531">
    <property type="entry name" value="selenium_SpcS"/>
    <property type="match status" value="1"/>
</dbReference>
<dbReference type="GO" id="GO:0001717">
    <property type="term" value="P:conversion of seryl-tRNAsec to selenocys-tRNAsec"/>
    <property type="evidence" value="ECO:0007669"/>
    <property type="project" value="UniProtKB-UniRule"/>
</dbReference>
<dbReference type="Gene3D" id="3.40.640.10">
    <property type="entry name" value="Type I PLP-dependent aspartate aminotransferase-like (Major domain)"/>
    <property type="match status" value="1"/>
</dbReference>
<keyword evidence="9 17" id="KW-0694">RNA-binding</keyword>
<dbReference type="EMBL" id="JAFCMP010000024">
    <property type="protein sequence ID" value="KAG5191026.1"/>
    <property type="molecule type" value="Genomic_DNA"/>
</dbReference>
<comment type="caution">
    <text evidence="21">The sequence shown here is derived from an EMBL/GenBank/DDBJ whole genome shotgun (WGS) entry which is preliminary data.</text>
</comment>
<dbReference type="InterPro" id="IPR015421">
    <property type="entry name" value="PyrdxlP-dep_Trfase_major"/>
</dbReference>
<keyword evidence="17" id="KW-0963">Cytoplasm</keyword>
<evidence type="ECO:0000256" key="7">
    <source>
        <dbReference type="ARBA" id="ARBA00022555"/>
    </source>
</evidence>
<dbReference type="GO" id="GO:0098621">
    <property type="term" value="F:O-phosphoseryl-tRNA(Sec) selenium transferase activity"/>
    <property type="evidence" value="ECO:0007669"/>
    <property type="project" value="UniProtKB-EC"/>
</dbReference>
<dbReference type="InterPro" id="IPR019872">
    <property type="entry name" value="Sec-tRNA_Se_transferase"/>
</dbReference>
<evidence type="ECO:0000256" key="10">
    <source>
        <dbReference type="ARBA" id="ARBA00022898"/>
    </source>
</evidence>
<feature type="binding site" evidence="18">
    <location>
        <position position="75"/>
    </location>
    <ligand>
        <name>pyridoxal 5'-phosphate</name>
        <dbReference type="ChEBI" id="CHEBI:597326"/>
    </ligand>
</feature>
<dbReference type="GO" id="GO:0001514">
    <property type="term" value="P:selenocysteine incorporation"/>
    <property type="evidence" value="ECO:0007669"/>
    <property type="project" value="TreeGrafter"/>
</dbReference>
<keyword evidence="7 17" id="KW-0820">tRNA-binding</keyword>
<evidence type="ECO:0000256" key="20">
    <source>
        <dbReference type="SAM" id="MobiDB-lite"/>
    </source>
</evidence>
<dbReference type="EC" id="2.9.1.2" evidence="5 17"/>
<dbReference type="UniPathway" id="UPA00906">
    <property type="reaction ID" value="UER00898"/>
</dbReference>
<comment type="similarity">
    <text evidence="4 17">Belongs to the SepSecS family.</text>
</comment>
<dbReference type="InterPro" id="IPR008829">
    <property type="entry name" value="SepSecS/SepCysS"/>
</dbReference>
<dbReference type="PANTHER" id="PTHR12944:SF2">
    <property type="entry name" value="O-PHOSPHOSERYL-TRNA(SEC) SELENIUM TRANSFERASE"/>
    <property type="match status" value="1"/>
</dbReference>
<evidence type="ECO:0000313" key="21">
    <source>
        <dbReference type="EMBL" id="KAG5191026.1"/>
    </source>
</evidence>
<comment type="subcellular location">
    <subcellularLocation>
        <location evidence="17">Cytoplasm</location>
    </subcellularLocation>
</comment>
<keyword evidence="11 17" id="KW-0648">Protein biosynthesis</keyword>
<keyword evidence="10 17" id="KW-0663">Pyridoxal phosphate</keyword>
<comment type="cofactor">
    <cofactor evidence="1 17 19">
        <name>pyridoxal 5'-phosphate</name>
        <dbReference type="ChEBI" id="CHEBI:597326"/>
    </cofactor>
</comment>
<feature type="binding site" evidence="18">
    <location>
        <position position="105"/>
    </location>
    <ligand>
        <name>substrate</name>
    </ligand>
</feature>
<evidence type="ECO:0000256" key="16">
    <source>
        <dbReference type="ARBA" id="ARBA00048808"/>
    </source>
</evidence>
<evidence type="ECO:0000256" key="4">
    <source>
        <dbReference type="ARBA" id="ARBA00007037"/>
    </source>
</evidence>